<keyword evidence="2" id="KW-1185">Reference proteome</keyword>
<dbReference type="InterPro" id="IPR014967">
    <property type="entry name" value="Uncharacterised_YugN-like"/>
</dbReference>
<dbReference type="AlphaFoldDB" id="A0A9X3WN22"/>
<accession>A0A9X3WN22</accession>
<dbReference type="Gene3D" id="3.30.310.100">
    <property type="entry name" value="YugN-like"/>
    <property type="match status" value="1"/>
</dbReference>
<dbReference type="EMBL" id="JAMQJZ010000005">
    <property type="protein sequence ID" value="MDC3420314.1"/>
    <property type="molecule type" value="Genomic_DNA"/>
</dbReference>
<reference evidence="1" key="1">
    <citation type="submission" date="2022-06" db="EMBL/GenBank/DDBJ databases">
        <title>Aquibacillus sp. a new bacterium isolated from soil saline samples.</title>
        <authorList>
            <person name="Galisteo C."/>
            <person name="De La Haba R."/>
            <person name="Sanchez-Porro C."/>
            <person name="Ventosa A."/>
        </authorList>
    </citation>
    <scope>NUCLEOTIDE SEQUENCE</scope>
    <source>
        <strain evidence="1">JCM 12387</strain>
    </source>
</reference>
<dbReference type="Proteomes" id="UP001145072">
    <property type="component" value="Unassembled WGS sequence"/>
</dbReference>
<organism evidence="1 2">
    <name type="scientific">Aquibacillus koreensis</name>
    <dbReference type="NCBI Taxonomy" id="279446"/>
    <lineage>
        <taxon>Bacteria</taxon>
        <taxon>Bacillati</taxon>
        <taxon>Bacillota</taxon>
        <taxon>Bacilli</taxon>
        <taxon>Bacillales</taxon>
        <taxon>Bacillaceae</taxon>
        <taxon>Aquibacillus</taxon>
    </lineage>
</organism>
<gene>
    <name evidence="1" type="ORF">NC661_08045</name>
</gene>
<dbReference type="RefSeq" id="WP_272479960.1">
    <property type="nucleotide sequence ID" value="NZ_JAMQJZ010000005.1"/>
</dbReference>
<evidence type="ECO:0000313" key="2">
    <source>
        <dbReference type="Proteomes" id="UP001145072"/>
    </source>
</evidence>
<name>A0A9X3WN22_9BACI</name>
<evidence type="ECO:0000313" key="1">
    <source>
        <dbReference type="EMBL" id="MDC3420314.1"/>
    </source>
</evidence>
<protein>
    <submittedName>
        <fullName evidence="1">YugN-like family protein</fullName>
    </submittedName>
</protein>
<dbReference type="SUPFAM" id="SSF160755">
    <property type="entry name" value="YugN-like"/>
    <property type="match status" value="1"/>
</dbReference>
<proteinExistence type="predicted"/>
<sequence length="133" mass="15064">MIPITSELENHVLSLYEIEKRLKPLGYVIGGNWDYEQGTIDYKMADDDGYQFIRIPITAEQGLLDSPGVIVRLGTPYILTHKYEAGIDTFADNGVLQGSFNQFQEPVEPDAEVPDKYVEKGKKLIEHVEHLLL</sequence>
<dbReference type="Pfam" id="PF08868">
    <property type="entry name" value="YugN"/>
    <property type="match status" value="1"/>
</dbReference>
<dbReference type="InterPro" id="IPR036491">
    <property type="entry name" value="YugN-like_sf"/>
</dbReference>
<comment type="caution">
    <text evidence="1">The sequence shown here is derived from an EMBL/GenBank/DDBJ whole genome shotgun (WGS) entry which is preliminary data.</text>
</comment>